<dbReference type="AlphaFoldDB" id="K6CFI8"/>
<organism evidence="2 3">
    <name type="scientific">Neobacillus bataviensis LMG 21833</name>
    <dbReference type="NCBI Taxonomy" id="1117379"/>
    <lineage>
        <taxon>Bacteria</taxon>
        <taxon>Bacillati</taxon>
        <taxon>Bacillota</taxon>
        <taxon>Bacilli</taxon>
        <taxon>Bacillales</taxon>
        <taxon>Bacillaceae</taxon>
        <taxon>Neobacillus</taxon>
    </lineage>
</organism>
<keyword evidence="1" id="KW-1133">Transmembrane helix</keyword>
<gene>
    <name evidence="2" type="ORF">BABA_07711</name>
</gene>
<feature type="transmembrane region" description="Helical" evidence="1">
    <location>
        <begin position="56"/>
        <end position="77"/>
    </location>
</feature>
<proteinExistence type="predicted"/>
<keyword evidence="1" id="KW-0812">Transmembrane</keyword>
<accession>K6CFI8</accession>
<sequence length="79" mass="8967">MRKCPTLLRVRGLTIPEIGHPPAECGIKTKDLEATAPLGLFSFWTKLTFRLMLEGFFAVIMIIPIKILVFIGGYDIFLW</sequence>
<evidence type="ECO:0000256" key="1">
    <source>
        <dbReference type="SAM" id="Phobius"/>
    </source>
</evidence>
<evidence type="ECO:0000313" key="3">
    <source>
        <dbReference type="Proteomes" id="UP000006316"/>
    </source>
</evidence>
<evidence type="ECO:0000313" key="2">
    <source>
        <dbReference type="EMBL" id="EKN69905.1"/>
    </source>
</evidence>
<reference evidence="2 3" key="1">
    <citation type="journal article" date="2012" name="Front. Microbiol.">
        <title>Redundancy and modularity in membrane-associated dissimilatory nitrate reduction in Bacillus.</title>
        <authorList>
            <person name="Heylen K."/>
            <person name="Keltjens J."/>
        </authorList>
    </citation>
    <scope>NUCLEOTIDE SEQUENCE [LARGE SCALE GENOMIC DNA]</scope>
    <source>
        <strain evidence="3">LMG 21833T</strain>
    </source>
</reference>
<comment type="caution">
    <text evidence="2">The sequence shown here is derived from an EMBL/GenBank/DDBJ whole genome shotgun (WGS) entry which is preliminary data.</text>
</comment>
<protein>
    <submittedName>
        <fullName evidence="2">Uncharacterized protein</fullName>
    </submittedName>
</protein>
<name>K6CFI8_9BACI</name>
<keyword evidence="1" id="KW-0472">Membrane</keyword>
<keyword evidence="3" id="KW-1185">Reference proteome</keyword>
<dbReference type="Proteomes" id="UP000006316">
    <property type="component" value="Unassembled WGS sequence"/>
</dbReference>
<dbReference type="STRING" id="1117379.BABA_07711"/>
<dbReference type="EMBL" id="AJLS01000052">
    <property type="protein sequence ID" value="EKN69905.1"/>
    <property type="molecule type" value="Genomic_DNA"/>
</dbReference>